<dbReference type="Ensembl" id="ENSCINT00000014737.3">
    <property type="protein sequence ID" value="ENSCINP00000014737.3"/>
    <property type="gene ID" value="ENSCING00000007186.3"/>
</dbReference>
<gene>
    <name evidence="5" type="primary">LOC100183606</name>
</gene>
<feature type="binding site" evidence="4">
    <location>
        <begin position="124"/>
        <end position="126"/>
    </location>
    <ligand>
        <name>substrate</name>
    </ligand>
</feature>
<dbReference type="Pfam" id="PF02391">
    <property type="entry name" value="MoaE"/>
    <property type="match status" value="1"/>
</dbReference>
<comment type="subcellular location">
    <subcellularLocation>
        <location evidence="4">Cytoplasm</location>
    </subcellularLocation>
</comment>
<evidence type="ECO:0000256" key="4">
    <source>
        <dbReference type="HAMAP-Rule" id="MF_03052"/>
    </source>
</evidence>
<accession>A0A1W2WPM3</accession>
<sequence length="147" mass="16736">MNDIVFTNDALNVQAAVDKVSSETCGAVSIFLGTTRNHFNGKKVLRLDYECYGQMAHKELEKICERLREKWPDILHILIHHRLGSVPVKESSVLIAISSPHRVDAMAATQYCIDNLKAKVPIWKKEVYDDGTNEWMENNECSWKSTS</sequence>
<proteinExistence type="inferred from homology"/>
<organism evidence="5 6">
    <name type="scientific">Ciona intestinalis</name>
    <name type="common">Transparent sea squirt</name>
    <name type="synonym">Ascidia intestinalis</name>
    <dbReference type="NCBI Taxonomy" id="7719"/>
    <lineage>
        <taxon>Eukaryota</taxon>
        <taxon>Metazoa</taxon>
        <taxon>Chordata</taxon>
        <taxon>Tunicata</taxon>
        <taxon>Ascidiacea</taxon>
        <taxon>Phlebobranchia</taxon>
        <taxon>Cionidae</taxon>
        <taxon>Ciona</taxon>
    </lineage>
</organism>
<evidence type="ECO:0000313" key="5">
    <source>
        <dbReference type="Ensembl" id="ENSCINP00000014737.3"/>
    </source>
</evidence>
<dbReference type="InParanoid" id="F6ZA98"/>
<dbReference type="FunCoup" id="F6ZA98">
    <property type="interactions" value="38"/>
</dbReference>
<keyword evidence="2 4" id="KW-0808">Transferase</keyword>
<feature type="binding site" evidence="4">
    <location>
        <position position="117"/>
    </location>
    <ligand>
        <name>substrate</name>
    </ligand>
</feature>
<reference evidence="5" key="3">
    <citation type="submission" date="2025-08" db="UniProtKB">
        <authorList>
            <consortium name="Ensembl"/>
        </authorList>
    </citation>
    <scope>IDENTIFICATION</scope>
</reference>
<dbReference type="GO" id="GO:1990140">
    <property type="term" value="C:molybdopterin synthase complex"/>
    <property type="evidence" value="ECO:0007669"/>
    <property type="project" value="UniProtKB-UniRule"/>
</dbReference>
<dbReference type="InterPro" id="IPR028888">
    <property type="entry name" value="MOCS2B_euk"/>
</dbReference>
<comment type="subunit">
    <text evidence="4">Heterotetramer; composed of 2 small (MOCS2A) and 2 large (MOCS2B) subunits.</text>
</comment>
<dbReference type="OrthoDB" id="5531344at2759"/>
<keyword evidence="3 4" id="KW-0501">Molybdenum cofactor biosynthesis</keyword>
<dbReference type="HAMAP" id="MF_03052">
    <property type="entry name" value="MOC2B"/>
    <property type="match status" value="1"/>
</dbReference>
<dbReference type="GeneTree" id="ENSGT00510000047669"/>
<protein>
    <recommendedName>
        <fullName evidence="4">Molybdopterin synthase catalytic subunit</fullName>
        <ecNumber evidence="4">2.8.1.12</ecNumber>
    </recommendedName>
    <alternativeName>
        <fullName evidence="4">Molybdenum cofactor synthesis protein 2 large subunit</fullName>
    </alternativeName>
    <alternativeName>
        <fullName evidence="4">Molybdenum cofactor synthesis protein 2B</fullName>
        <shortName evidence="4">MOCS2B</shortName>
    </alternativeName>
</protein>
<dbReference type="UniPathway" id="UPA00344"/>
<dbReference type="RefSeq" id="XP_004226219.1">
    <property type="nucleotide sequence ID" value="XM_004226171.4"/>
</dbReference>
<evidence type="ECO:0000313" key="6">
    <source>
        <dbReference type="Proteomes" id="UP000008144"/>
    </source>
</evidence>
<dbReference type="Gene3D" id="3.90.1170.40">
    <property type="entry name" value="Molybdopterin biosynthesis MoaE subunit"/>
    <property type="match status" value="1"/>
</dbReference>
<reference evidence="5" key="2">
    <citation type="journal article" date="2008" name="Genome Biol.">
        <title>Improved genome assembly and evidence-based global gene model set for the chordate Ciona intestinalis: new insight into intron and operon populations.</title>
        <authorList>
            <person name="Satou Y."/>
            <person name="Mineta K."/>
            <person name="Ogasawara M."/>
            <person name="Sasakura Y."/>
            <person name="Shoguchi E."/>
            <person name="Ueno K."/>
            <person name="Yamada L."/>
            <person name="Matsumoto J."/>
            <person name="Wasserscheid J."/>
            <person name="Dewar K."/>
            <person name="Wiley G.B."/>
            <person name="Macmil S.L."/>
            <person name="Roe B.A."/>
            <person name="Zeller R.W."/>
            <person name="Hastings K.E."/>
            <person name="Lemaire P."/>
            <person name="Lindquist E."/>
            <person name="Endo T."/>
            <person name="Hotta K."/>
            <person name="Inaba K."/>
        </authorList>
    </citation>
    <scope>NUCLEOTIDE SEQUENCE [LARGE SCALE GENOMIC DNA]</scope>
    <source>
        <strain evidence="5">wild type</strain>
    </source>
</reference>
<dbReference type="STRING" id="7719.ENSCINP00000014737"/>
<comment type="function">
    <text evidence="4">Catalytic subunit of the molybdopterin synthase complex, a complex that catalyzes the conversion of precursor Z into molybdopterin. Acts by mediating the incorporation of 2 sulfur atoms from thiocarboxylated MOCS2A into precursor Z to generate a dithiolene group.</text>
</comment>
<comment type="similarity">
    <text evidence="4">Belongs to the MoaE family. MOCS2B subfamily.</text>
</comment>
<dbReference type="Proteomes" id="UP000008144">
    <property type="component" value="Chromosome 7"/>
</dbReference>
<evidence type="ECO:0000256" key="1">
    <source>
        <dbReference type="ARBA" id="ARBA00022490"/>
    </source>
</evidence>
<feature type="binding site" evidence="4">
    <location>
        <begin position="101"/>
        <end position="102"/>
    </location>
    <ligand>
        <name>substrate</name>
    </ligand>
</feature>
<dbReference type="FunFam" id="3.90.1170.40:FF:000002">
    <property type="entry name" value="Molybdopterin synthase catalytic subunit"/>
    <property type="match status" value="1"/>
</dbReference>
<dbReference type="GO" id="GO:0005829">
    <property type="term" value="C:cytosol"/>
    <property type="evidence" value="ECO:0000318"/>
    <property type="project" value="GO_Central"/>
</dbReference>
<dbReference type="OMA" id="WKHQFFA"/>
<name>F6ZA98_CIOIN</name>
<dbReference type="SUPFAM" id="SSF54690">
    <property type="entry name" value="Molybdopterin synthase subunit MoaE"/>
    <property type="match status" value="1"/>
</dbReference>
<dbReference type="EMBL" id="EAAA01002439">
    <property type="status" value="NOT_ANNOTATED_CDS"/>
    <property type="molecule type" value="Genomic_DNA"/>
</dbReference>
<dbReference type="InterPro" id="IPR036563">
    <property type="entry name" value="MoaE_sf"/>
</dbReference>
<keyword evidence="1 4" id="KW-0963">Cytoplasm</keyword>
<dbReference type="AlphaFoldDB" id="F6ZA98"/>
<dbReference type="HOGENOM" id="CLU_089568_0_1_1"/>
<dbReference type="InterPro" id="IPR003448">
    <property type="entry name" value="Mopterin_biosynth_MoaE"/>
</dbReference>
<comment type="catalytic activity">
    <reaction evidence="4">
        <text>2 [molybdopterin-synthase sulfur-carrier protein]-C-terminal-Gly-aminoethanethioate + cyclic pyranopterin phosphate + H2O = molybdopterin + 2 [molybdopterin-synthase sulfur-carrier protein]-C-terminal Gly-Gly + 2 H(+)</text>
        <dbReference type="Rhea" id="RHEA:26333"/>
        <dbReference type="Rhea" id="RHEA-COMP:12202"/>
        <dbReference type="Rhea" id="RHEA-COMP:19907"/>
        <dbReference type="ChEBI" id="CHEBI:15377"/>
        <dbReference type="ChEBI" id="CHEBI:15378"/>
        <dbReference type="ChEBI" id="CHEBI:58698"/>
        <dbReference type="ChEBI" id="CHEBI:59648"/>
        <dbReference type="ChEBI" id="CHEBI:90778"/>
        <dbReference type="ChEBI" id="CHEBI:232372"/>
        <dbReference type="EC" id="2.8.1.12"/>
    </reaction>
</comment>
<reference evidence="5" key="4">
    <citation type="submission" date="2025-09" db="UniProtKB">
        <authorList>
            <consortium name="Ensembl"/>
        </authorList>
    </citation>
    <scope>IDENTIFICATION</scope>
</reference>
<evidence type="ECO:0000256" key="3">
    <source>
        <dbReference type="ARBA" id="ARBA00023150"/>
    </source>
</evidence>
<dbReference type="EC" id="2.8.1.12" evidence="4"/>
<reference evidence="6" key="1">
    <citation type="journal article" date="2002" name="Science">
        <title>The draft genome of Ciona intestinalis: insights into chordate and vertebrate origins.</title>
        <authorList>
            <person name="Dehal P."/>
            <person name="Satou Y."/>
            <person name="Campbell R.K."/>
            <person name="Chapman J."/>
            <person name="Degnan B."/>
            <person name="De Tomaso A."/>
            <person name="Davidson B."/>
            <person name="Di Gregorio A."/>
            <person name="Gelpke M."/>
            <person name="Goodstein D.M."/>
            <person name="Harafuji N."/>
            <person name="Hastings K.E."/>
            <person name="Ho I."/>
            <person name="Hotta K."/>
            <person name="Huang W."/>
            <person name="Kawashima T."/>
            <person name="Lemaire P."/>
            <person name="Martinez D."/>
            <person name="Meinertzhagen I.A."/>
            <person name="Necula S."/>
            <person name="Nonaka M."/>
            <person name="Putnam N."/>
            <person name="Rash S."/>
            <person name="Saiga H."/>
            <person name="Satake M."/>
            <person name="Terry A."/>
            <person name="Yamada L."/>
            <person name="Wang H.G."/>
            <person name="Awazu S."/>
            <person name="Azumi K."/>
            <person name="Boore J."/>
            <person name="Branno M."/>
            <person name="Chin-Bow S."/>
            <person name="DeSantis R."/>
            <person name="Doyle S."/>
            <person name="Francino P."/>
            <person name="Keys D.N."/>
            <person name="Haga S."/>
            <person name="Hayashi H."/>
            <person name="Hino K."/>
            <person name="Imai K.S."/>
            <person name="Inaba K."/>
            <person name="Kano S."/>
            <person name="Kobayashi K."/>
            <person name="Kobayashi M."/>
            <person name="Lee B.I."/>
            <person name="Makabe K.W."/>
            <person name="Manohar C."/>
            <person name="Matassi G."/>
            <person name="Medina M."/>
            <person name="Mochizuki Y."/>
            <person name="Mount S."/>
            <person name="Morishita T."/>
            <person name="Miura S."/>
            <person name="Nakayama A."/>
            <person name="Nishizaka S."/>
            <person name="Nomoto H."/>
            <person name="Ohta F."/>
            <person name="Oishi K."/>
            <person name="Rigoutsos I."/>
            <person name="Sano M."/>
            <person name="Sasaki A."/>
            <person name="Sasakura Y."/>
            <person name="Shoguchi E."/>
            <person name="Shin-i T."/>
            <person name="Spagnuolo A."/>
            <person name="Stainier D."/>
            <person name="Suzuki M.M."/>
            <person name="Tassy O."/>
            <person name="Takatori N."/>
            <person name="Tokuoka M."/>
            <person name="Yagi K."/>
            <person name="Yoshizaki F."/>
            <person name="Wada S."/>
            <person name="Zhang C."/>
            <person name="Hyatt P.D."/>
            <person name="Larimer F."/>
            <person name="Detter C."/>
            <person name="Doggett N."/>
            <person name="Glavina T."/>
            <person name="Hawkins T."/>
            <person name="Richardson P."/>
            <person name="Lucas S."/>
            <person name="Kohara Y."/>
            <person name="Levine M."/>
            <person name="Satoh N."/>
            <person name="Rokhsar D.S."/>
        </authorList>
    </citation>
    <scope>NUCLEOTIDE SEQUENCE [LARGE SCALE GENOMIC DNA]</scope>
</reference>
<evidence type="ECO:0000256" key="2">
    <source>
        <dbReference type="ARBA" id="ARBA00022679"/>
    </source>
</evidence>
<dbReference type="PANTHER" id="PTHR23404">
    <property type="entry name" value="MOLYBDOPTERIN SYNTHASE RELATED"/>
    <property type="match status" value="1"/>
</dbReference>
<dbReference type="GO" id="GO:0030366">
    <property type="term" value="F:molybdopterin synthase activity"/>
    <property type="evidence" value="ECO:0007669"/>
    <property type="project" value="UniProtKB-UniRule"/>
</dbReference>
<keyword evidence="6" id="KW-1185">Reference proteome</keyword>
<accession>F6ZA98</accession>
<dbReference type="GeneID" id="100183606"/>
<dbReference type="GO" id="GO:0006777">
    <property type="term" value="P:Mo-molybdopterin cofactor biosynthetic process"/>
    <property type="evidence" value="ECO:0007669"/>
    <property type="project" value="UniProtKB-UniRule"/>
</dbReference>
<dbReference type="CDD" id="cd00756">
    <property type="entry name" value="MoaE"/>
    <property type="match status" value="1"/>
</dbReference>
<comment type="pathway">
    <text evidence="4">Cofactor biosynthesis; molybdopterin biosynthesis.</text>
</comment>